<dbReference type="SUPFAM" id="SSF56300">
    <property type="entry name" value="Metallo-dependent phosphatases"/>
    <property type="match status" value="1"/>
</dbReference>
<reference evidence="6 8" key="1">
    <citation type="submission" date="2008-03" db="EMBL/GenBank/DDBJ databases">
        <title>Annotation of Ixodes scapularis.</title>
        <authorList>
            <consortium name="Ixodes scapularis Genome Project Consortium"/>
            <person name="Caler E."/>
            <person name="Hannick L.I."/>
            <person name="Bidwell S."/>
            <person name="Joardar V."/>
            <person name="Thiagarajan M."/>
            <person name="Amedeo P."/>
            <person name="Galinsky K.J."/>
            <person name="Schobel S."/>
            <person name="Inman J."/>
            <person name="Hostetler J."/>
            <person name="Miller J."/>
            <person name="Hammond M."/>
            <person name="Megy K."/>
            <person name="Lawson D."/>
            <person name="Kodira C."/>
            <person name="Sutton G."/>
            <person name="Meyer J."/>
            <person name="Hill C.A."/>
            <person name="Birren B."/>
            <person name="Nene V."/>
            <person name="Collins F."/>
            <person name="Alarcon-Chaidez F."/>
            <person name="Wikel S."/>
            <person name="Strausberg R."/>
        </authorList>
    </citation>
    <scope>NUCLEOTIDE SEQUENCE [LARGE SCALE GENOMIC DNA]</scope>
    <source>
        <strain evidence="8">Wikel</strain>
        <strain evidence="6">Wikel colony</strain>
    </source>
</reference>
<comment type="catalytic activity">
    <reaction evidence="3">
        <text>a phosphate monoester + H2O = an alcohol + phosphate</text>
        <dbReference type="Rhea" id="RHEA:15017"/>
        <dbReference type="ChEBI" id="CHEBI:15377"/>
        <dbReference type="ChEBI" id="CHEBI:30879"/>
        <dbReference type="ChEBI" id="CHEBI:43474"/>
        <dbReference type="ChEBI" id="CHEBI:67140"/>
        <dbReference type="EC" id="3.1.3.2"/>
    </reaction>
</comment>
<dbReference type="EnsemblMetazoa" id="ISCW023969-RA">
    <property type="protein sequence ID" value="ISCW023969-PA"/>
    <property type="gene ID" value="ISCW023969"/>
</dbReference>
<dbReference type="HOGENOM" id="CLU_088797_0_0_1"/>
<dbReference type="PaxDb" id="6945-B7QNN1"/>
<dbReference type="AlphaFoldDB" id="B7QNN1"/>
<dbReference type="Gene3D" id="3.60.21.10">
    <property type="match status" value="1"/>
</dbReference>
<dbReference type="InterPro" id="IPR029052">
    <property type="entry name" value="Metallo-depent_PP-like"/>
</dbReference>
<name>B7QNN1_IXOSC</name>
<evidence type="ECO:0000256" key="1">
    <source>
        <dbReference type="ARBA" id="ARBA00022729"/>
    </source>
</evidence>
<dbReference type="Pfam" id="PF00149">
    <property type="entry name" value="Metallophos"/>
    <property type="match status" value="1"/>
</dbReference>
<keyword evidence="2" id="KW-0325">Glycoprotein</keyword>
<dbReference type="OrthoDB" id="45007at2759"/>
<proteinExistence type="inferred from homology"/>
<evidence type="ECO:0000259" key="4">
    <source>
        <dbReference type="Pfam" id="PF00149"/>
    </source>
</evidence>
<dbReference type="InterPro" id="IPR004843">
    <property type="entry name" value="Calcineurin-like_PHP"/>
</dbReference>
<sequence length="250" mass="28645">MIVTWTTFNETHESVVEFGQGSLDQRAVGNNSTKFKDGGAEHRVIFIHRVTLTGLQPGSLYRYHCGSNMGWSSLFFFRAMRSGQNWSPRLAVFGDMGNVNAQSLPFLQEEAQKGTIDAVLHVGDFAYDMDSDNARVGDEFMRQIEPVAAYVPYMTCVGNHENSYNFSNYVNRFSMVDKSGNINNHFFSFDLGPAHIISFSTEFYFFVEYGYAQIANQYHWLEEDLKEATKPENRAKRPWIITMGHRPMYC</sequence>
<dbReference type="CDD" id="cd00839">
    <property type="entry name" value="MPP_PAPs"/>
    <property type="match status" value="1"/>
</dbReference>
<dbReference type="Pfam" id="PF16656">
    <property type="entry name" value="Pur_ac_phosph_N"/>
    <property type="match status" value="1"/>
</dbReference>
<dbReference type="GO" id="GO:0003993">
    <property type="term" value="F:acid phosphatase activity"/>
    <property type="evidence" value="ECO:0007669"/>
    <property type="project" value="UniProtKB-EC"/>
</dbReference>
<accession>B7QNN1</accession>
<keyword evidence="1" id="KW-0732">Signal</keyword>
<dbReference type="InterPro" id="IPR015914">
    <property type="entry name" value="PAPs_N"/>
</dbReference>
<comment type="similarity">
    <text evidence="3">Belongs to the metallophosphoesterase superfamily. Purple acid phosphatase family.</text>
</comment>
<dbReference type="SUPFAM" id="SSF49363">
    <property type="entry name" value="Purple acid phosphatase, N-terminal domain"/>
    <property type="match status" value="1"/>
</dbReference>
<evidence type="ECO:0000313" key="7">
    <source>
        <dbReference type="EnsemblMetazoa" id="ISCW023969-PA"/>
    </source>
</evidence>
<dbReference type="Proteomes" id="UP000001555">
    <property type="component" value="Unassembled WGS sequence"/>
</dbReference>
<feature type="domain" description="Purple acid phosphatase N-terminal" evidence="5">
    <location>
        <begin position="1"/>
        <end position="78"/>
    </location>
</feature>
<dbReference type="Gene3D" id="2.60.40.380">
    <property type="entry name" value="Purple acid phosphatase-like, N-terminal"/>
    <property type="match status" value="1"/>
</dbReference>
<dbReference type="EMBL" id="ABJB010939674">
    <property type="status" value="NOT_ANNOTATED_CDS"/>
    <property type="molecule type" value="Genomic_DNA"/>
</dbReference>
<evidence type="ECO:0000256" key="3">
    <source>
        <dbReference type="RuleBase" id="RU361203"/>
    </source>
</evidence>
<keyword evidence="8" id="KW-1185">Reference proteome</keyword>
<dbReference type="VEuPathDB" id="VectorBase:ISCW023969"/>
<evidence type="ECO:0000313" key="6">
    <source>
        <dbReference type="EMBL" id="EEC20453.1"/>
    </source>
</evidence>
<evidence type="ECO:0000313" key="8">
    <source>
        <dbReference type="Proteomes" id="UP000001555"/>
    </source>
</evidence>
<dbReference type="VEuPathDB" id="VectorBase:ISCP_011077"/>
<evidence type="ECO:0000256" key="2">
    <source>
        <dbReference type="ARBA" id="ARBA00023180"/>
    </source>
</evidence>
<dbReference type="PANTHER" id="PTHR45867">
    <property type="entry name" value="PURPLE ACID PHOSPHATASE"/>
    <property type="match status" value="1"/>
</dbReference>
<protein>
    <recommendedName>
        <fullName evidence="3">Purple acid phosphatase</fullName>
        <ecNumber evidence="3">3.1.3.2</ecNumber>
    </recommendedName>
</protein>
<dbReference type="InterPro" id="IPR008963">
    <property type="entry name" value="Purple_acid_Pase-like_N"/>
</dbReference>
<reference evidence="7" key="2">
    <citation type="submission" date="2020-05" db="UniProtKB">
        <authorList>
            <consortium name="EnsemblMetazoa"/>
        </authorList>
    </citation>
    <scope>IDENTIFICATION</scope>
    <source>
        <strain evidence="7">wikel</strain>
    </source>
</reference>
<dbReference type="InParanoid" id="B7QNN1"/>
<dbReference type="EC" id="3.1.3.2" evidence="3"/>
<dbReference type="GO" id="GO:0046872">
    <property type="term" value="F:metal ion binding"/>
    <property type="evidence" value="ECO:0007669"/>
    <property type="project" value="InterPro"/>
</dbReference>
<feature type="domain" description="Calcineurin-like phosphoesterase" evidence="4">
    <location>
        <begin position="89"/>
        <end position="249"/>
    </location>
</feature>
<feature type="non-terminal residue" evidence="6">
    <location>
        <position position="250"/>
    </location>
</feature>
<dbReference type="STRING" id="6945.B7QNN1"/>
<dbReference type="VEuPathDB" id="VectorBase:ISCI023969"/>
<dbReference type="PANTHER" id="PTHR45867:SF3">
    <property type="entry name" value="ACID PHOSPHATASE TYPE 7"/>
    <property type="match status" value="1"/>
</dbReference>
<dbReference type="EMBL" id="DS979495">
    <property type="protein sequence ID" value="EEC20453.1"/>
    <property type="molecule type" value="Genomic_DNA"/>
</dbReference>
<organism>
    <name type="scientific">Ixodes scapularis</name>
    <name type="common">Black-legged tick</name>
    <name type="synonym">Deer tick</name>
    <dbReference type="NCBI Taxonomy" id="6945"/>
    <lineage>
        <taxon>Eukaryota</taxon>
        <taxon>Metazoa</taxon>
        <taxon>Ecdysozoa</taxon>
        <taxon>Arthropoda</taxon>
        <taxon>Chelicerata</taxon>
        <taxon>Arachnida</taxon>
        <taxon>Acari</taxon>
        <taxon>Parasitiformes</taxon>
        <taxon>Ixodida</taxon>
        <taxon>Ixodoidea</taxon>
        <taxon>Ixodidae</taxon>
        <taxon>Ixodinae</taxon>
        <taxon>Ixodes</taxon>
    </lineage>
</organism>
<evidence type="ECO:0000259" key="5">
    <source>
        <dbReference type="Pfam" id="PF16656"/>
    </source>
</evidence>
<dbReference type="InterPro" id="IPR041792">
    <property type="entry name" value="MPP_PAP"/>
</dbReference>
<keyword evidence="3 6" id="KW-0378">Hydrolase</keyword>
<gene>
    <name evidence="6" type="ORF">IscW_ISCW023969</name>
</gene>